<dbReference type="EMBL" id="VSDQ01000679">
    <property type="protein sequence ID" value="TYA74283.1"/>
    <property type="molecule type" value="Genomic_DNA"/>
</dbReference>
<keyword evidence="1" id="KW-0378">Hydrolase</keyword>
<dbReference type="PANTHER" id="PTHR22946:SF9">
    <property type="entry name" value="POLYKETIDE TRANSFERASE AF380"/>
    <property type="match status" value="1"/>
</dbReference>
<evidence type="ECO:0000313" key="5">
    <source>
        <dbReference type="Proteomes" id="UP000323930"/>
    </source>
</evidence>
<reference evidence="4 5" key="1">
    <citation type="submission" date="2019-08" db="EMBL/GenBank/DDBJ databases">
        <title>Seonamhaeicola sediminis sp. nov., isolated from marine sediment.</title>
        <authorList>
            <person name="Cao W.R."/>
        </authorList>
    </citation>
    <scope>NUCLEOTIDE SEQUENCE [LARGE SCALE GENOMIC DNA]</scope>
    <source>
        <strain evidence="4 5">B011</strain>
    </source>
</reference>
<evidence type="ECO:0000256" key="1">
    <source>
        <dbReference type="ARBA" id="ARBA00022801"/>
    </source>
</evidence>
<proteinExistence type="predicted"/>
<keyword evidence="5" id="KW-1185">Reference proteome</keyword>
<dbReference type="Pfam" id="PF01738">
    <property type="entry name" value="DLH"/>
    <property type="match status" value="1"/>
</dbReference>
<dbReference type="SUPFAM" id="SSF53474">
    <property type="entry name" value="alpha/beta-Hydrolases"/>
    <property type="match status" value="1"/>
</dbReference>
<dbReference type="GO" id="GO:0052689">
    <property type="term" value="F:carboxylic ester hydrolase activity"/>
    <property type="evidence" value="ECO:0007669"/>
    <property type="project" value="UniProtKB-ARBA"/>
</dbReference>
<feature type="chain" id="PRO_5023091550" description="Dienelactone hydrolase domain-containing protein" evidence="2">
    <location>
        <begin position="21"/>
        <end position="308"/>
    </location>
</feature>
<evidence type="ECO:0000259" key="3">
    <source>
        <dbReference type="Pfam" id="PF01738"/>
    </source>
</evidence>
<dbReference type="PANTHER" id="PTHR22946">
    <property type="entry name" value="DIENELACTONE HYDROLASE DOMAIN-CONTAINING PROTEIN-RELATED"/>
    <property type="match status" value="1"/>
</dbReference>
<gene>
    <name evidence="4" type="ORF">FUA24_13210</name>
</gene>
<evidence type="ECO:0000313" key="4">
    <source>
        <dbReference type="EMBL" id="TYA74283.1"/>
    </source>
</evidence>
<dbReference type="InterPro" id="IPR050261">
    <property type="entry name" value="FrsA_esterase"/>
</dbReference>
<protein>
    <recommendedName>
        <fullName evidence="3">Dienelactone hydrolase domain-containing protein</fullName>
    </recommendedName>
</protein>
<comment type="caution">
    <text evidence="4">The sequence shown here is derived from an EMBL/GenBank/DDBJ whole genome shotgun (WGS) entry which is preliminary data.</text>
</comment>
<keyword evidence="2" id="KW-0732">Signal</keyword>
<dbReference type="InterPro" id="IPR002925">
    <property type="entry name" value="Dienelactn_hydro"/>
</dbReference>
<feature type="domain" description="Dienelactone hydrolase" evidence="3">
    <location>
        <begin position="84"/>
        <end position="221"/>
    </location>
</feature>
<dbReference type="OrthoDB" id="3668964at2"/>
<evidence type="ECO:0000256" key="2">
    <source>
        <dbReference type="SAM" id="SignalP"/>
    </source>
</evidence>
<accession>A0A5D0HSF9</accession>
<dbReference type="Gene3D" id="3.40.50.1820">
    <property type="entry name" value="alpha/beta hydrolase"/>
    <property type="match status" value="1"/>
</dbReference>
<dbReference type="AlphaFoldDB" id="A0A5D0HSF9"/>
<dbReference type="RefSeq" id="WP_148543067.1">
    <property type="nucleotide sequence ID" value="NZ_VSDQ01000679.1"/>
</dbReference>
<dbReference type="InterPro" id="IPR029058">
    <property type="entry name" value="AB_hydrolase_fold"/>
</dbReference>
<organism evidence="4 5">
    <name type="scientific">Seonamhaeicola marinus</name>
    <dbReference type="NCBI Taxonomy" id="1912246"/>
    <lineage>
        <taxon>Bacteria</taxon>
        <taxon>Pseudomonadati</taxon>
        <taxon>Bacteroidota</taxon>
        <taxon>Flavobacteriia</taxon>
        <taxon>Flavobacteriales</taxon>
        <taxon>Flavobacteriaceae</taxon>
    </lineage>
</organism>
<dbReference type="Proteomes" id="UP000323930">
    <property type="component" value="Unassembled WGS sequence"/>
</dbReference>
<feature type="signal peptide" evidence="2">
    <location>
        <begin position="1"/>
        <end position="20"/>
    </location>
</feature>
<name>A0A5D0HSF9_9FLAO</name>
<sequence>MKKTVLLGIYCLLFIHFIYGQNTPVTSKDNLPKVSDEVYNAIAQFYEYDKNVPLNAVIAHKKKNKTSVIEKIVFTGPYNSRVPSYLIIPKKSLDKYPIVLIADGIYGSKDRWFEEKSWPKGKQLIDALLNEGIAVMLLDAVYHGERAADYDYKKPPWLLSQPYEGIKMVSQTAIEYRRAMDYLSTRPEINISKIGMLGLSMGGIIAYQVMALDERIETVVIGVAPSLKDYPKLQPIAPTTFASRSKVRSFMNFMGTKDGLYTIPEAKMLFNRVPTTNKTFIEFNAGHEPPIDYIEMAKNWFVKTLNEE</sequence>